<organism evidence="1">
    <name type="scientific">Tanacetum cinerariifolium</name>
    <name type="common">Dalmatian daisy</name>
    <name type="synonym">Chrysanthemum cinerariifolium</name>
    <dbReference type="NCBI Taxonomy" id="118510"/>
    <lineage>
        <taxon>Eukaryota</taxon>
        <taxon>Viridiplantae</taxon>
        <taxon>Streptophyta</taxon>
        <taxon>Embryophyta</taxon>
        <taxon>Tracheophyta</taxon>
        <taxon>Spermatophyta</taxon>
        <taxon>Magnoliopsida</taxon>
        <taxon>eudicotyledons</taxon>
        <taxon>Gunneridae</taxon>
        <taxon>Pentapetalae</taxon>
        <taxon>asterids</taxon>
        <taxon>campanulids</taxon>
        <taxon>Asterales</taxon>
        <taxon>Asteraceae</taxon>
        <taxon>Asteroideae</taxon>
        <taxon>Anthemideae</taxon>
        <taxon>Anthemidinae</taxon>
        <taxon>Tanacetum</taxon>
    </lineage>
</organism>
<proteinExistence type="predicted"/>
<dbReference type="CDD" id="cd00303">
    <property type="entry name" value="retropepsin_like"/>
    <property type="match status" value="1"/>
</dbReference>
<sequence length="382" mass="43837">MTRSSTKELFTPFKDAKREFRSSRKLFKTLSLDDSRSPEFDLFSDLEEYSEEEVAKTLAKTIKQYMSKTRADYGSGIARPKIKDKDSFELKGKFLKELCDNTFSCSDHEDANEHIEKVLEIVDLFHIPNIIQDQVMLRAFSMSLTGAQVKQQGIRRHKGISKESVMPLSTYLNLGLGELAQTKLTVELVNMTVKYPEGIAKNMLIGIGKFVFPIDFIILDMLEDVKVPLILGRPFLSTAHSKINVCKQKISLRVGDEKIIFKSVKPASSLIKRAYMLSLSKRIELDLEARLMGETLVINRSLTPLYGDYIKLNDLNVPLELRRDQVDDLMPTIEEGEMATEMKTWKISFLENRSAMLHVWKQKGLRKKYRLNLKNAMLPQDK</sequence>
<protein>
    <recommendedName>
        <fullName evidence="2">Reverse transcriptase domain-containing protein</fullName>
    </recommendedName>
</protein>
<accession>A0A6L2LTZ4</accession>
<dbReference type="PANTHER" id="PTHR33067">
    <property type="entry name" value="RNA-DIRECTED DNA POLYMERASE-RELATED"/>
    <property type="match status" value="1"/>
</dbReference>
<dbReference type="EMBL" id="BKCJ010004876">
    <property type="protein sequence ID" value="GEU63605.1"/>
    <property type="molecule type" value="Genomic_DNA"/>
</dbReference>
<gene>
    <name evidence="1" type="ORF">Tci_035583</name>
</gene>
<evidence type="ECO:0008006" key="2">
    <source>
        <dbReference type="Google" id="ProtNLM"/>
    </source>
</evidence>
<dbReference type="InterPro" id="IPR021109">
    <property type="entry name" value="Peptidase_aspartic_dom_sf"/>
</dbReference>
<dbReference type="AlphaFoldDB" id="A0A6L2LTZ4"/>
<dbReference type="Gene3D" id="2.40.70.10">
    <property type="entry name" value="Acid Proteases"/>
    <property type="match status" value="1"/>
</dbReference>
<reference evidence="1" key="1">
    <citation type="journal article" date="2019" name="Sci. Rep.">
        <title>Draft genome of Tanacetum cinerariifolium, the natural source of mosquito coil.</title>
        <authorList>
            <person name="Yamashiro T."/>
            <person name="Shiraishi A."/>
            <person name="Satake H."/>
            <person name="Nakayama K."/>
        </authorList>
    </citation>
    <scope>NUCLEOTIDE SEQUENCE</scope>
</reference>
<evidence type="ECO:0000313" key="1">
    <source>
        <dbReference type="EMBL" id="GEU63605.1"/>
    </source>
</evidence>
<dbReference type="PANTHER" id="PTHR33067:SF31">
    <property type="entry name" value="RNA-DIRECTED DNA POLYMERASE"/>
    <property type="match status" value="1"/>
</dbReference>
<comment type="caution">
    <text evidence="1">The sequence shown here is derived from an EMBL/GenBank/DDBJ whole genome shotgun (WGS) entry which is preliminary data.</text>
</comment>
<name>A0A6L2LTZ4_TANCI</name>